<name>A0A6J7JBX8_9ZZZZ</name>
<dbReference type="EMBL" id="CAFBMH010000224">
    <property type="protein sequence ID" value="CAB4940247.1"/>
    <property type="molecule type" value="Genomic_DNA"/>
</dbReference>
<proteinExistence type="predicted"/>
<protein>
    <submittedName>
        <fullName evidence="1">Unannotated protein</fullName>
    </submittedName>
</protein>
<accession>A0A6J7JBX8</accession>
<organism evidence="1">
    <name type="scientific">freshwater metagenome</name>
    <dbReference type="NCBI Taxonomy" id="449393"/>
    <lineage>
        <taxon>unclassified sequences</taxon>
        <taxon>metagenomes</taxon>
        <taxon>ecological metagenomes</taxon>
    </lineage>
</organism>
<sequence>MRRQRLTGADLDERKWPVGQGGCEAVVEAHGVAQVVDPVLRVGGLGLGDPRAGEVRQVRHLRRRERDLADRGEELGQDRVEQRAVCGGRERNARADDAIGGELILEAADVDGVTRHDALVECVDRGERDRRGEELAHRCLGQGYGEHRCAHPADARHELGAGDHEEQRVLEAQHAAEVGSRVFAEAVTDEGLRCDAPGHELLGHGDGSDEHRWQRGVGLSERVVIAIGGEERRKVEAVRELLGEFDAFAHGLVIDDEPLVEPGAHAHVLSPAAREHEGHTGSRIGGLAVVAAPTIGAAQLRNRVDHVGGGDDATMAHLTAAGGERVGDVGEVGVGLGLEEVGQASRRVIDGLGSAPRERQHLFGRCVGCRFVGGGFFDDHVCVRTADAERAHAGPARCTESRWPRRGFAGEHERRSFDVDQGTWAGVVGERGQRFVPQCLDDLDHARDAGRGIEMADVRLGRHEPAEAVVLCGRAESLGEGCDLDRVADGGARAVRLEQGDVARGQAGNCERFLYDVGVAVDAGREIAHLAGAVVVDRTSLDDREDRVTVSVCVGETAQRDDACSAGEHRAAREFIERAAHAVGRQDLAFVVPVAATVRNLDGDASGDGHVGLEGEQALYREVDRDEGGRAGGLHVDRRAAKVEAVRHAGGEEVFVVRRVAQQEPAHLIDELRVRQQVVHEIGVHAAAGEHTDRAVEALGYVTGRLDRLPGDLIEVPVLGIHDGCIPCADAEERGVEVIDAREYTGALDVIGRLHQRRWETSGEQRLGIEVDEAVVAVTHAGPQRIGIGRAGESARHANDGDVGFGQVVSVHAVRVLDRCDAAVRTAHSPPRRLSARRLIAPRSVALGTADTPVSGPSPTSAPAAVVADVARCAAKARMVG</sequence>
<gene>
    <name evidence="1" type="ORF">UFOPK3543_03210</name>
</gene>
<reference evidence="1" key="1">
    <citation type="submission" date="2020-05" db="EMBL/GenBank/DDBJ databases">
        <authorList>
            <person name="Chiriac C."/>
            <person name="Salcher M."/>
            <person name="Ghai R."/>
            <person name="Kavagutti S V."/>
        </authorList>
    </citation>
    <scope>NUCLEOTIDE SEQUENCE</scope>
</reference>
<evidence type="ECO:0000313" key="1">
    <source>
        <dbReference type="EMBL" id="CAB4940247.1"/>
    </source>
</evidence>
<dbReference type="AlphaFoldDB" id="A0A6J7JBX8"/>
<dbReference type="AntiFam" id="ANF00248">
    <property type="entry name" value="Shadow ORF (opposite ppsD)"/>
</dbReference>